<dbReference type="SFLD" id="SFLDG01091">
    <property type="entry name" value="uncharacterized_CHP01210-like"/>
    <property type="match status" value="1"/>
</dbReference>
<gene>
    <name evidence="8" type="ORF">NE619_00990</name>
</gene>
<accession>A0ABT1RK18</accession>
<keyword evidence="6" id="KW-0411">Iron-sulfur</keyword>
<evidence type="ECO:0000313" key="9">
    <source>
        <dbReference type="Proteomes" id="UP001524502"/>
    </source>
</evidence>
<dbReference type="SFLD" id="SFLDG01086">
    <property type="entry name" value="elongater_protein-like"/>
    <property type="match status" value="1"/>
</dbReference>
<evidence type="ECO:0000256" key="4">
    <source>
        <dbReference type="ARBA" id="ARBA00022723"/>
    </source>
</evidence>
<dbReference type="InterPro" id="IPR007197">
    <property type="entry name" value="rSAM"/>
</dbReference>
<evidence type="ECO:0000259" key="7">
    <source>
        <dbReference type="SMART" id="SM00729"/>
    </source>
</evidence>
<dbReference type="InterPro" id="IPR032432">
    <property type="entry name" value="Radical_SAM_C"/>
</dbReference>
<dbReference type="EMBL" id="JANFXK010000001">
    <property type="protein sequence ID" value="MCQ4635306.1"/>
    <property type="molecule type" value="Genomic_DNA"/>
</dbReference>
<organism evidence="8 9">
    <name type="scientific">Anaerovorax odorimutans</name>
    <dbReference type="NCBI Taxonomy" id="109327"/>
    <lineage>
        <taxon>Bacteria</taxon>
        <taxon>Bacillati</taxon>
        <taxon>Bacillota</taxon>
        <taxon>Clostridia</taxon>
        <taxon>Peptostreptococcales</taxon>
        <taxon>Anaerovoracaceae</taxon>
        <taxon>Anaerovorax</taxon>
    </lineage>
</organism>
<dbReference type="SFLD" id="SFLDS00029">
    <property type="entry name" value="Radical_SAM"/>
    <property type="match status" value="1"/>
</dbReference>
<evidence type="ECO:0000256" key="1">
    <source>
        <dbReference type="ARBA" id="ARBA00001966"/>
    </source>
</evidence>
<dbReference type="InterPro" id="IPR058240">
    <property type="entry name" value="rSAM_sf"/>
</dbReference>
<dbReference type="PANTHER" id="PTHR11135:SF1">
    <property type="entry name" value="PROTEIN YHCC"/>
    <property type="match status" value="1"/>
</dbReference>
<evidence type="ECO:0000256" key="2">
    <source>
        <dbReference type="ARBA" id="ARBA00022485"/>
    </source>
</evidence>
<reference evidence="8 9" key="1">
    <citation type="submission" date="2022-06" db="EMBL/GenBank/DDBJ databases">
        <title>Isolation of gut microbiota from human fecal samples.</title>
        <authorList>
            <person name="Pamer E.G."/>
            <person name="Barat B."/>
            <person name="Waligurski E."/>
            <person name="Medina S."/>
            <person name="Paddock L."/>
            <person name="Mostad J."/>
        </authorList>
    </citation>
    <scope>NUCLEOTIDE SEQUENCE [LARGE SCALE GENOMIC DNA]</scope>
    <source>
        <strain evidence="8 9">SL.3.17</strain>
    </source>
</reference>
<evidence type="ECO:0000256" key="5">
    <source>
        <dbReference type="ARBA" id="ARBA00023004"/>
    </source>
</evidence>
<comment type="caution">
    <text evidence="8">The sequence shown here is derived from an EMBL/GenBank/DDBJ whole genome shotgun (WGS) entry which is preliminary data.</text>
</comment>
<dbReference type="Proteomes" id="UP001524502">
    <property type="component" value="Unassembled WGS sequence"/>
</dbReference>
<dbReference type="Gene3D" id="3.80.30.20">
    <property type="entry name" value="tm_1862 like domain"/>
    <property type="match status" value="1"/>
</dbReference>
<evidence type="ECO:0000313" key="8">
    <source>
        <dbReference type="EMBL" id="MCQ4635306.1"/>
    </source>
</evidence>
<keyword evidence="9" id="KW-1185">Reference proteome</keyword>
<dbReference type="InterPro" id="IPR006638">
    <property type="entry name" value="Elp3/MiaA/NifB-like_rSAM"/>
</dbReference>
<keyword evidence="4" id="KW-0479">Metal-binding</keyword>
<dbReference type="Pfam" id="PF16199">
    <property type="entry name" value="Radical_SAM_C"/>
    <property type="match status" value="1"/>
</dbReference>
<dbReference type="RefSeq" id="WP_256130503.1">
    <property type="nucleotide sequence ID" value="NZ_JANFXK010000001.1"/>
</dbReference>
<proteinExistence type="predicted"/>
<dbReference type="PANTHER" id="PTHR11135">
    <property type="entry name" value="HISTONE ACETYLTRANSFERASE-RELATED"/>
    <property type="match status" value="1"/>
</dbReference>
<dbReference type="InterPro" id="IPR023404">
    <property type="entry name" value="rSAM_horseshoe"/>
</dbReference>
<dbReference type="InterPro" id="IPR005911">
    <property type="entry name" value="YhcC-like"/>
</dbReference>
<sequence length="315" mass="35205">MSEISTSYTFNAIGAHLKERMGCKIVKLSIDGGFTCPNRDGTKGTGGCIFCSAAGSGDLASDIPSQIHLLSDKWPNAKYLAYFQSHTNTYAPASELRRKYSQALEYPGVVGLAIATRPDCLSDEVLDLLSEFNRKTFLWVELGLQTIHEETASLINRCYPLSVYDHAVSQLSSRGIRVVTHLIFGLPGESKKQMLDSVRYVCRDLSGQTSPDHVPQRIFGIKLHMLNLVRGSQMEKLYPNYVSFQSIEEYIDLVISALEIIPPEITIHRLSGDAPRPTLIAPEWSYKKRTILNGIHKALRDRKTWQGRLAESDSQ</sequence>
<dbReference type="NCBIfam" id="TIGR01212">
    <property type="entry name" value="TIGR01212 family radical SAM protein"/>
    <property type="match status" value="1"/>
</dbReference>
<comment type="cofactor">
    <cofactor evidence="1">
        <name>[4Fe-4S] cluster</name>
        <dbReference type="ChEBI" id="CHEBI:49883"/>
    </cofactor>
</comment>
<dbReference type="Pfam" id="PF04055">
    <property type="entry name" value="Radical_SAM"/>
    <property type="match status" value="1"/>
</dbReference>
<keyword evidence="2" id="KW-0004">4Fe-4S</keyword>
<evidence type="ECO:0000256" key="3">
    <source>
        <dbReference type="ARBA" id="ARBA00022691"/>
    </source>
</evidence>
<keyword evidence="3" id="KW-0949">S-adenosyl-L-methionine</keyword>
<evidence type="ECO:0000256" key="6">
    <source>
        <dbReference type="ARBA" id="ARBA00023014"/>
    </source>
</evidence>
<dbReference type="SUPFAM" id="SSF102114">
    <property type="entry name" value="Radical SAM enzymes"/>
    <property type="match status" value="1"/>
</dbReference>
<dbReference type="SMART" id="SM00729">
    <property type="entry name" value="Elp3"/>
    <property type="match status" value="1"/>
</dbReference>
<protein>
    <submittedName>
        <fullName evidence="8">TIGR01212 family radical SAM protein</fullName>
    </submittedName>
</protein>
<dbReference type="InterPro" id="IPR039661">
    <property type="entry name" value="ELP3"/>
</dbReference>
<name>A0ABT1RK18_9FIRM</name>
<feature type="domain" description="Elp3/MiaA/NifB-like radical SAM core" evidence="7">
    <location>
        <begin position="26"/>
        <end position="256"/>
    </location>
</feature>
<keyword evidence="5" id="KW-0408">Iron</keyword>